<feature type="compositionally biased region" description="Polar residues" evidence="1">
    <location>
        <begin position="58"/>
        <end position="70"/>
    </location>
</feature>
<dbReference type="EMBL" id="HACG01006841">
    <property type="protein sequence ID" value="CEK53706.1"/>
    <property type="molecule type" value="Transcribed_RNA"/>
</dbReference>
<feature type="compositionally biased region" description="Low complexity" evidence="1">
    <location>
        <begin position="1"/>
        <end position="12"/>
    </location>
</feature>
<feature type="non-terminal residue" evidence="2">
    <location>
        <position position="1"/>
    </location>
</feature>
<dbReference type="AlphaFoldDB" id="A0A0B6YCZ6"/>
<reference evidence="2" key="1">
    <citation type="submission" date="2014-12" db="EMBL/GenBank/DDBJ databases">
        <title>Insight into the proteome of Arion vulgaris.</title>
        <authorList>
            <person name="Aradska J."/>
            <person name="Bulat T."/>
            <person name="Smidak R."/>
            <person name="Sarate P."/>
            <person name="Gangsoo J."/>
            <person name="Sialana F."/>
            <person name="Bilban M."/>
            <person name="Lubec G."/>
        </authorList>
    </citation>
    <scope>NUCLEOTIDE SEQUENCE</scope>
    <source>
        <tissue evidence="2">Skin</tissue>
    </source>
</reference>
<organism evidence="2">
    <name type="scientific">Arion vulgaris</name>
    <dbReference type="NCBI Taxonomy" id="1028688"/>
    <lineage>
        <taxon>Eukaryota</taxon>
        <taxon>Metazoa</taxon>
        <taxon>Spiralia</taxon>
        <taxon>Lophotrochozoa</taxon>
        <taxon>Mollusca</taxon>
        <taxon>Gastropoda</taxon>
        <taxon>Heterobranchia</taxon>
        <taxon>Euthyneura</taxon>
        <taxon>Panpulmonata</taxon>
        <taxon>Eupulmonata</taxon>
        <taxon>Stylommatophora</taxon>
        <taxon>Helicina</taxon>
        <taxon>Arionoidea</taxon>
        <taxon>Arionidae</taxon>
        <taxon>Arion</taxon>
    </lineage>
</organism>
<protein>
    <submittedName>
        <fullName evidence="2">Uncharacterized protein</fullName>
    </submittedName>
</protein>
<evidence type="ECO:0000256" key="1">
    <source>
        <dbReference type="SAM" id="MobiDB-lite"/>
    </source>
</evidence>
<feature type="compositionally biased region" description="Low complexity" evidence="1">
    <location>
        <begin position="46"/>
        <end position="57"/>
    </location>
</feature>
<feature type="compositionally biased region" description="Polar residues" evidence="1">
    <location>
        <begin position="13"/>
        <end position="45"/>
    </location>
</feature>
<accession>A0A0B6YCZ6</accession>
<feature type="compositionally biased region" description="Polar residues" evidence="1">
    <location>
        <begin position="79"/>
        <end position="95"/>
    </location>
</feature>
<gene>
    <name evidence="2" type="primary">ORF21046</name>
</gene>
<proteinExistence type="predicted"/>
<name>A0A0B6YCZ6_9EUPU</name>
<feature type="region of interest" description="Disordered" evidence="1">
    <location>
        <begin position="1"/>
        <end position="95"/>
    </location>
</feature>
<evidence type="ECO:0000313" key="2">
    <source>
        <dbReference type="EMBL" id="CEK53706.1"/>
    </source>
</evidence>
<sequence>SSSSSGEISAGSPQDSITNTAQTTTERSPLTSGLNYNSTPDIQLPSTTVSSSGSQNSADINQSYFPQRLQTVAAPNIHSAGNNSGNYQNQISNSR</sequence>
<feature type="non-terminal residue" evidence="2">
    <location>
        <position position="95"/>
    </location>
</feature>